<dbReference type="Gene3D" id="2.40.37.20">
    <property type="entry name" value="D-serine dehydratase-like domain"/>
    <property type="match status" value="1"/>
</dbReference>
<reference evidence="6 7" key="1">
    <citation type="journal article" date="2015" name="Int. J. Syst. Evol. Microbiol.">
        <title>Erwinia iniecta sp. nov., isolated from Russian wheat aphids (Diuraphis noxia).</title>
        <authorList>
            <person name="Campillo T."/>
            <person name="Luna E."/>
            <person name="Portier P."/>
            <person name="Fischer-Le Saux M."/>
            <person name="Lapitan N."/>
            <person name="Tisserat N.A."/>
            <person name="Leach J.E."/>
        </authorList>
    </citation>
    <scope>NUCLEOTIDE SEQUENCE [LARGE SCALE GENOMIC DNA]</scope>
    <source>
        <strain evidence="4 7">B120</strain>
        <strain evidence="5 6">B149</strain>
    </source>
</reference>
<evidence type="ECO:0000259" key="3">
    <source>
        <dbReference type="SMART" id="SM01119"/>
    </source>
</evidence>
<evidence type="ECO:0000313" key="4">
    <source>
        <dbReference type="EMBL" id="KOC88933.1"/>
    </source>
</evidence>
<evidence type="ECO:0000313" key="7">
    <source>
        <dbReference type="Proteomes" id="UP000037088"/>
    </source>
</evidence>
<dbReference type="Pfam" id="PF01168">
    <property type="entry name" value="Ala_racemase_N"/>
    <property type="match status" value="1"/>
</dbReference>
<comment type="caution">
    <text evidence="5">The sequence shown here is derived from an EMBL/GenBank/DDBJ whole genome shotgun (WGS) entry which is preliminary data.</text>
</comment>
<dbReference type="SMART" id="SM01119">
    <property type="entry name" value="D-ser_dehydrat"/>
    <property type="match status" value="1"/>
</dbReference>
<dbReference type="InterPro" id="IPR042208">
    <property type="entry name" value="D-ser_dehydrat-like_sf"/>
</dbReference>
<dbReference type="InterPro" id="IPR001608">
    <property type="entry name" value="Ala_racemase_N"/>
</dbReference>
<evidence type="ECO:0000256" key="1">
    <source>
        <dbReference type="ARBA" id="ARBA00005323"/>
    </source>
</evidence>
<dbReference type="AlphaFoldDB" id="A0A0L7TA59"/>
<gene>
    <name evidence="4" type="ORF">NG42_14870</name>
    <name evidence="5" type="ORF">NG43_13835</name>
</gene>
<dbReference type="STRING" id="1560201.NG42_14870"/>
<dbReference type="Proteomes" id="UP000037088">
    <property type="component" value="Unassembled WGS sequence"/>
</dbReference>
<dbReference type="InterPro" id="IPR051466">
    <property type="entry name" value="D-amino_acid_metab_enzyme"/>
</dbReference>
<proteinExistence type="inferred from homology"/>
<dbReference type="Proteomes" id="UP000036851">
    <property type="component" value="Unassembled WGS sequence"/>
</dbReference>
<dbReference type="SUPFAM" id="SSF51419">
    <property type="entry name" value="PLP-binding barrel"/>
    <property type="match status" value="1"/>
</dbReference>
<dbReference type="PANTHER" id="PTHR28004">
    <property type="entry name" value="ZGC:162816-RELATED"/>
    <property type="match status" value="1"/>
</dbReference>
<dbReference type="EMBL" id="JRXE01000020">
    <property type="protein sequence ID" value="KOC88933.1"/>
    <property type="molecule type" value="Genomic_DNA"/>
</dbReference>
<name>A0A0L7TA59_9GAMM</name>
<dbReference type="InterPro" id="IPR029066">
    <property type="entry name" value="PLP-binding_barrel"/>
</dbReference>
<dbReference type="GO" id="GO:0016829">
    <property type="term" value="F:lyase activity"/>
    <property type="evidence" value="ECO:0007669"/>
    <property type="project" value="UniProtKB-KW"/>
</dbReference>
<feature type="domain" description="D-serine dehydratase-like" evidence="3">
    <location>
        <begin position="289"/>
        <end position="387"/>
    </location>
</feature>
<organism evidence="5 6">
    <name type="scientific">Winslowiella iniecta</name>
    <dbReference type="NCBI Taxonomy" id="1560201"/>
    <lineage>
        <taxon>Bacteria</taxon>
        <taxon>Pseudomonadati</taxon>
        <taxon>Pseudomonadota</taxon>
        <taxon>Gammaproteobacteria</taxon>
        <taxon>Enterobacterales</taxon>
        <taxon>Erwiniaceae</taxon>
        <taxon>Winslowiella</taxon>
    </lineage>
</organism>
<dbReference type="CDD" id="cd06818">
    <property type="entry name" value="PLPDE_III_cryptic_DSD"/>
    <property type="match status" value="1"/>
</dbReference>
<dbReference type="PANTHER" id="PTHR28004:SF8">
    <property type="entry name" value="D-SERINE DEAMINASE"/>
    <property type="match status" value="1"/>
</dbReference>
<sequence length="400" mass="44058">MQVTSIREKGVPVSGKQLLQDVSLPALVLHRSALLHNLSWMQEYAARHGAELAPHGKTTMAPQLFLRQIEAGSWGITLATATQSAVAAQHGIRRILMANQLLGQANMQIVADLLRDGELEFHCLVDSVENVHQLGQFFTAQGLTLNVLLEVGVVNGRCGCRSQQQIDEVIAAVAQHHSLALSGIEGYEGVINSESEQQDVETFIARLVEIALALKASGQFSSARPIITASGSAWYDRVAEAFARQDAREAFITLMCPGCYLVHDHGIYQQAQHALLERHPEMHRALLPAMEVFAYVQSVPEPGRVIAALGKRDIAHDSLPVPLRVYPQGSTDAQVLDAGYRVLRLMDQHAFIEVSDDHRLTPGDIIAFGASHPCLTFDKWRRLCVVDDRLQVTETLETFF</sequence>
<evidence type="ECO:0000256" key="2">
    <source>
        <dbReference type="ARBA" id="ARBA00023239"/>
    </source>
</evidence>
<dbReference type="OrthoDB" id="9811417at2"/>
<accession>A0A0L7TA59</accession>
<dbReference type="PATRIC" id="fig|1560201.3.peg.3156"/>
<protein>
    <submittedName>
        <fullName evidence="5">Amino acid deaminase</fullName>
    </submittedName>
</protein>
<dbReference type="InterPro" id="IPR026956">
    <property type="entry name" value="D-ser_dehydrat-like_dom"/>
</dbReference>
<dbReference type="EMBL" id="JRXF01000021">
    <property type="protein sequence ID" value="KOC92252.1"/>
    <property type="molecule type" value="Genomic_DNA"/>
</dbReference>
<evidence type="ECO:0000313" key="5">
    <source>
        <dbReference type="EMBL" id="KOC92252.1"/>
    </source>
</evidence>
<keyword evidence="2" id="KW-0456">Lyase</keyword>
<comment type="similarity">
    <text evidence="1">Belongs to the DSD1 family.</text>
</comment>
<evidence type="ECO:0000313" key="6">
    <source>
        <dbReference type="Proteomes" id="UP000036851"/>
    </source>
</evidence>
<dbReference type="RefSeq" id="WP_052900311.1">
    <property type="nucleotide sequence ID" value="NZ_JRXE01000020.1"/>
</dbReference>
<keyword evidence="7" id="KW-1185">Reference proteome</keyword>
<dbReference type="Pfam" id="PF14031">
    <property type="entry name" value="D-ser_dehydrat"/>
    <property type="match status" value="1"/>
</dbReference>
<dbReference type="Gene3D" id="3.20.20.10">
    <property type="entry name" value="Alanine racemase"/>
    <property type="match status" value="1"/>
</dbReference>